<protein>
    <submittedName>
        <fullName evidence="6">2-acyl-glycerophospho-ethanolamine acyltransferase</fullName>
    </submittedName>
</protein>
<dbReference type="Pfam" id="PF01553">
    <property type="entry name" value="Acyltransferase"/>
    <property type="match status" value="1"/>
</dbReference>
<comment type="caution">
    <text evidence="6">The sequence shown here is derived from an EMBL/GenBank/DDBJ whole genome shotgun (WGS) entry which is preliminary data.</text>
</comment>
<organism evidence="6">
    <name type="scientific">Candidatus Berkiella aquae</name>
    <dbReference type="NCBI Taxonomy" id="295108"/>
    <lineage>
        <taxon>Bacteria</taxon>
        <taxon>Pseudomonadati</taxon>
        <taxon>Pseudomonadota</taxon>
        <taxon>Gammaproteobacteria</taxon>
        <taxon>Candidatus Berkiellales</taxon>
        <taxon>Candidatus Berkiellaceae</taxon>
        <taxon>Candidatus Berkiella</taxon>
    </lineage>
</organism>
<reference evidence="6" key="1">
    <citation type="submission" date="2015-09" db="EMBL/GenBank/DDBJ databases">
        <title>Draft Genome Sequences of Two Novel Amoeba-resistant Intranuclear Bacteria, Candidatus Berkiella cookevillensis and Candidatus Berkiella aquae.</title>
        <authorList>
            <person name="Mehari Y.T."/>
            <person name="Arivett B.A."/>
            <person name="Farone A.L."/>
            <person name="Gunderson J.H."/>
            <person name="Farone M.B."/>
        </authorList>
    </citation>
    <scope>NUCLEOTIDE SEQUENCE [LARGE SCALE GENOMIC DNA]</scope>
    <source>
        <strain evidence="6">HT99</strain>
    </source>
</reference>
<evidence type="ECO:0000313" key="6">
    <source>
        <dbReference type="EMBL" id="KRG22026.1"/>
    </source>
</evidence>
<dbReference type="PATRIC" id="fig|1590043.3.peg.446"/>
<keyword evidence="2 6" id="KW-0808">Transferase</keyword>
<dbReference type="STRING" id="295108.HT99x_00443"/>
<proteinExistence type="predicted"/>
<dbReference type="GO" id="GO:0003841">
    <property type="term" value="F:1-acylglycerol-3-phosphate O-acyltransferase activity"/>
    <property type="evidence" value="ECO:0007669"/>
    <property type="project" value="TreeGrafter"/>
</dbReference>
<evidence type="ECO:0000256" key="4">
    <source>
        <dbReference type="SAM" id="Phobius"/>
    </source>
</evidence>
<dbReference type="InterPro" id="IPR002123">
    <property type="entry name" value="Plipid/glycerol_acylTrfase"/>
</dbReference>
<feature type="transmembrane region" description="Helical" evidence="4">
    <location>
        <begin position="6"/>
        <end position="27"/>
    </location>
</feature>
<evidence type="ECO:0000256" key="2">
    <source>
        <dbReference type="ARBA" id="ARBA00022679"/>
    </source>
</evidence>
<dbReference type="SUPFAM" id="SSF69593">
    <property type="entry name" value="Glycerol-3-phosphate (1)-acyltransferase"/>
    <property type="match status" value="1"/>
</dbReference>
<comment type="pathway">
    <text evidence="1">Lipid metabolism.</text>
</comment>
<keyword evidence="4" id="KW-0812">Transmembrane</keyword>
<dbReference type="PANTHER" id="PTHR10434:SF40">
    <property type="entry name" value="1-ACYL-SN-GLYCEROL-3-PHOSPHATE ACYLTRANSFERASE"/>
    <property type="match status" value="1"/>
</dbReference>
<accession>A0A0Q9YWX1</accession>
<sequence>MFAVGQILSAIILATIGMLLFFCPYAIRYRVITSWSHFIIWWAKIVCGIQYEITGLENLPHKNAVVLCKHQSTWETLFLQTILGQQTWVLKKQLLTIPFFGWALRLIEPIAIDREKSSSIKQLLEQGKTRLQQGRWVVIFPEGSRIAVGKSGRYSRSGAVLAKETGFSVVPIAHNAGVLWPRKAFVKKPGIIHVVIGPEIKADNLTADEIHDKAREWIETTMTSLPVK</sequence>
<feature type="domain" description="Phospholipid/glycerol acyltransferase" evidence="5">
    <location>
        <begin position="64"/>
        <end position="177"/>
    </location>
</feature>
<name>A0A0Q9YWX1_9GAMM</name>
<dbReference type="PANTHER" id="PTHR10434">
    <property type="entry name" value="1-ACYL-SN-GLYCEROL-3-PHOSPHATE ACYLTRANSFERASE"/>
    <property type="match status" value="1"/>
</dbReference>
<evidence type="ECO:0000256" key="1">
    <source>
        <dbReference type="ARBA" id="ARBA00005189"/>
    </source>
</evidence>
<keyword evidence="4" id="KW-1133">Transmembrane helix</keyword>
<dbReference type="CDD" id="cd07989">
    <property type="entry name" value="LPLAT_AGPAT-like"/>
    <property type="match status" value="1"/>
</dbReference>
<gene>
    <name evidence="6" type="ORF">HT99x_00443</name>
</gene>
<keyword evidence="3 6" id="KW-0012">Acyltransferase</keyword>
<evidence type="ECO:0000256" key="3">
    <source>
        <dbReference type="ARBA" id="ARBA00023315"/>
    </source>
</evidence>
<dbReference type="AlphaFoldDB" id="A0A0Q9YWX1"/>
<keyword evidence="4" id="KW-0472">Membrane</keyword>
<dbReference type="SMART" id="SM00563">
    <property type="entry name" value="PlsC"/>
    <property type="match status" value="1"/>
</dbReference>
<dbReference type="EMBL" id="LKAJ01000002">
    <property type="protein sequence ID" value="KRG22026.1"/>
    <property type="molecule type" value="Genomic_DNA"/>
</dbReference>
<dbReference type="GO" id="GO:0006654">
    <property type="term" value="P:phosphatidic acid biosynthetic process"/>
    <property type="evidence" value="ECO:0007669"/>
    <property type="project" value="TreeGrafter"/>
</dbReference>
<evidence type="ECO:0000259" key="5">
    <source>
        <dbReference type="SMART" id="SM00563"/>
    </source>
</evidence>